<evidence type="ECO:0000256" key="1">
    <source>
        <dbReference type="ARBA" id="ARBA00023125"/>
    </source>
</evidence>
<dbReference type="Gene3D" id="1.10.357.10">
    <property type="entry name" value="Tetracycline Repressor, domain 2"/>
    <property type="match status" value="1"/>
</dbReference>
<dbReference type="Proteomes" id="UP000240429">
    <property type="component" value="Unassembled WGS sequence"/>
</dbReference>
<feature type="compositionally biased region" description="Basic and acidic residues" evidence="2">
    <location>
        <begin position="294"/>
        <end position="303"/>
    </location>
</feature>
<dbReference type="InterPro" id="IPR050109">
    <property type="entry name" value="HTH-type_TetR-like_transc_reg"/>
</dbReference>
<protein>
    <recommendedName>
        <fullName evidence="3">HTH tetR-type domain-containing protein</fullName>
    </recommendedName>
</protein>
<sequence>MPAFVKGRGWRLPHERLTHVGQKWFMYAVLQVHVLTRPRIWCRFPAGGDGGDNSPMTSSTPEQRSRPAPAPRADGTRLAIIECAERLYAERGVNGVSLREIGAAAGQRNTGAVRYHFGSKAGLLSAVFEHRMSPANGLRERMLAAADAEGRGMDPRTLVEALVLPLAELLGEPGRPSWYARFLAQTAADPVLANAVGYRPDSPWTSGAVKTEQRILRHLRRLPERLRRQRFLLLVGFFTHALADWEAQLSVGPDHLTSRQELVEHVIALGAAMLAVDSPQTADTAGTVGAPCMERPEYETGTV</sequence>
<dbReference type="GO" id="GO:0000976">
    <property type="term" value="F:transcription cis-regulatory region binding"/>
    <property type="evidence" value="ECO:0007669"/>
    <property type="project" value="TreeGrafter"/>
</dbReference>
<evidence type="ECO:0000259" key="3">
    <source>
        <dbReference type="Pfam" id="PF00440"/>
    </source>
</evidence>
<comment type="caution">
    <text evidence="4">The sequence shown here is derived from an EMBL/GenBank/DDBJ whole genome shotgun (WGS) entry which is preliminary data.</text>
</comment>
<dbReference type="PANTHER" id="PTHR30055">
    <property type="entry name" value="HTH-TYPE TRANSCRIPTIONAL REGULATOR RUTR"/>
    <property type="match status" value="1"/>
</dbReference>
<accession>A0A2P8PYB2</accession>
<dbReference type="AlphaFoldDB" id="A0A2P8PYB2"/>
<proteinExistence type="predicted"/>
<reference evidence="4 5" key="1">
    <citation type="submission" date="2018-03" db="EMBL/GenBank/DDBJ databases">
        <title>Streptomyces dioscori sp. nov., a novel endophytic actinobacterium isolated from bulbil of Dioscorea bulbifera L.</title>
        <authorList>
            <person name="Zhikuan W."/>
        </authorList>
    </citation>
    <scope>NUCLEOTIDE SEQUENCE [LARGE SCALE GENOMIC DNA]</scope>
    <source>
        <strain evidence="4 5">A217</strain>
    </source>
</reference>
<dbReference type="GO" id="GO:0003700">
    <property type="term" value="F:DNA-binding transcription factor activity"/>
    <property type="evidence" value="ECO:0007669"/>
    <property type="project" value="TreeGrafter"/>
</dbReference>
<evidence type="ECO:0000313" key="4">
    <source>
        <dbReference type="EMBL" id="PSM38986.1"/>
    </source>
</evidence>
<dbReference type="Pfam" id="PF00440">
    <property type="entry name" value="TetR_N"/>
    <property type="match status" value="1"/>
</dbReference>
<gene>
    <name evidence="4" type="ORF">C6Y14_33725</name>
</gene>
<dbReference type="EMBL" id="PYBJ01000027">
    <property type="protein sequence ID" value="PSM38986.1"/>
    <property type="molecule type" value="Genomic_DNA"/>
</dbReference>
<dbReference type="SUPFAM" id="SSF46689">
    <property type="entry name" value="Homeodomain-like"/>
    <property type="match status" value="1"/>
</dbReference>
<keyword evidence="1" id="KW-0238">DNA-binding</keyword>
<dbReference type="PANTHER" id="PTHR30055:SF235">
    <property type="entry name" value="TRANSCRIPTIONAL REGULATORY PROTEIN"/>
    <property type="match status" value="1"/>
</dbReference>
<name>A0A2P8PYB2_9ACTN</name>
<keyword evidence="5" id="KW-1185">Reference proteome</keyword>
<evidence type="ECO:0000313" key="5">
    <source>
        <dbReference type="Proteomes" id="UP000240429"/>
    </source>
</evidence>
<feature type="region of interest" description="Disordered" evidence="2">
    <location>
        <begin position="283"/>
        <end position="303"/>
    </location>
</feature>
<dbReference type="InterPro" id="IPR001647">
    <property type="entry name" value="HTH_TetR"/>
</dbReference>
<organism evidence="4 5">
    <name type="scientific">Streptomyces dioscori</name>
    <dbReference type="NCBI Taxonomy" id="2109333"/>
    <lineage>
        <taxon>Bacteria</taxon>
        <taxon>Bacillati</taxon>
        <taxon>Actinomycetota</taxon>
        <taxon>Actinomycetes</taxon>
        <taxon>Kitasatosporales</taxon>
        <taxon>Streptomycetaceae</taxon>
        <taxon>Streptomyces</taxon>
        <taxon>Streptomyces aurantiacus group</taxon>
    </lineage>
</organism>
<feature type="region of interest" description="Disordered" evidence="2">
    <location>
        <begin position="46"/>
        <end position="74"/>
    </location>
</feature>
<dbReference type="InterPro" id="IPR009057">
    <property type="entry name" value="Homeodomain-like_sf"/>
</dbReference>
<feature type="domain" description="HTH tetR-type" evidence="3">
    <location>
        <begin position="80"/>
        <end position="127"/>
    </location>
</feature>
<evidence type="ECO:0000256" key="2">
    <source>
        <dbReference type="SAM" id="MobiDB-lite"/>
    </source>
</evidence>